<comment type="subcellular location">
    <subcellularLocation>
        <location evidence="1">Cell membrane</location>
        <topology evidence="1">Multi-pass membrane protein</topology>
    </subcellularLocation>
</comment>
<evidence type="ECO:0000256" key="6">
    <source>
        <dbReference type="ARBA" id="ARBA00022989"/>
    </source>
</evidence>
<keyword evidence="5 9" id="KW-0812">Transmembrane</keyword>
<feature type="transmembrane region" description="Helical" evidence="9">
    <location>
        <begin position="91"/>
        <end position="111"/>
    </location>
</feature>
<name>A0A432X1B7_9GAMM</name>
<dbReference type="OrthoDB" id="9775735at2"/>
<feature type="transmembrane region" description="Helical" evidence="9">
    <location>
        <begin position="263"/>
        <end position="283"/>
    </location>
</feature>
<feature type="transmembrane region" description="Helical" evidence="9">
    <location>
        <begin position="230"/>
        <end position="251"/>
    </location>
</feature>
<evidence type="ECO:0000256" key="8">
    <source>
        <dbReference type="SAM" id="MobiDB-lite"/>
    </source>
</evidence>
<accession>A0A432X1B7</accession>
<feature type="transmembrane region" description="Helical" evidence="9">
    <location>
        <begin position="347"/>
        <end position="366"/>
    </location>
</feature>
<evidence type="ECO:0000256" key="5">
    <source>
        <dbReference type="ARBA" id="ARBA00022692"/>
    </source>
</evidence>
<feature type="transmembrane region" description="Helical" evidence="9">
    <location>
        <begin position="52"/>
        <end position="71"/>
    </location>
</feature>
<feature type="transmembrane region" description="Helical" evidence="9">
    <location>
        <begin position="407"/>
        <end position="425"/>
    </location>
</feature>
<dbReference type="EMBL" id="PIPQ01000004">
    <property type="protein sequence ID" value="RUO40094.1"/>
    <property type="molecule type" value="Genomic_DNA"/>
</dbReference>
<evidence type="ECO:0000313" key="11">
    <source>
        <dbReference type="Proteomes" id="UP000286976"/>
    </source>
</evidence>
<keyword evidence="11" id="KW-1185">Reference proteome</keyword>
<gene>
    <name evidence="10" type="ORF">CWE15_08085</name>
</gene>
<comment type="similarity">
    <text evidence="2">Belongs to the BCCT transporter (TC 2.A.15) family.</text>
</comment>
<feature type="transmembrane region" description="Helical" evidence="9">
    <location>
        <begin position="477"/>
        <end position="501"/>
    </location>
</feature>
<feature type="transmembrane region" description="Helical" evidence="9">
    <location>
        <begin position="194"/>
        <end position="218"/>
    </location>
</feature>
<proteinExistence type="inferred from homology"/>
<evidence type="ECO:0000313" key="10">
    <source>
        <dbReference type="EMBL" id="RUO40094.1"/>
    </source>
</evidence>
<feature type="transmembrane region" description="Helical" evidence="9">
    <location>
        <begin position="452"/>
        <end position="471"/>
    </location>
</feature>
<dbReference type="NCBIfam" id="TIGR00842">
    <property type="entry name" value="bcct"/>
    <property type="match status" value="1"/>
</dbReference>
<dbReference type="GO" id="GO:0022857">
    <property type="term" value="F:transmembrane transporter activity"/>
    <property type="evidence" value="ECO:0007669"/>
    <property type="project" value="InterPro"/>
</dbReference>
<keyword evidence="4" id="KW-1003">Cell membrane</keyword>
<organism evidence="10 11">
    <name type="scientific">Aliidiomarina taiwanensis</name>
    <dbReference type="NCBI Taxonomy" id="946228"/>
    <lineage>
        <taxon>Bacteria</taxon>
        <taxon>Pseudomonadati</taxon>
        <taxon>Pseudomonadota</taxon>
        <taxon>Gammaproteobacteria</taxon>
        <taxon>Alteromonadales</taxon>
        <taxon>Idiomarinaceae</taxon>
        <taxon>Aliidiomarina</taxon>
    </lineage>
</organism>
<dbReference type="InterPro" id="IPR000060">
    <property type="entry name" value="BCCT_transptr"/>
</dbReference>
<dbReference type="PANTHER" id="PTHR30047">
    <property type="entry name" value="HIGH-AFFINITY CHOLINE TRANSPORT PROTEIN-RELATED"/>
    <property type="match status" value="1"/>
</dbReference>
<dbReference type="RefSeq" id="WP_126757578.1">
    <property type="nucleotide sequence ID" value="NZ_PIPQ01000004.1"/>
</dbReference>
<evidence type="ECO:0000256" key="9">
    <source>
        <dbReference type="SAM" id="Phobius"/>
    </source>
</evidence>
<dbReference type="PANTHER" id="PTHR30047:SF7">
    <property type="entry name" value="HIGH-AFFINITY CHOLINE TRANSPORT PROTEIN"/>
    <property type="match status" value="1"/>
</dbReference>
<evidence type="ECO:0000256" key="1">
    <source>
        <dbReference type="ARBA" id="ARBA00004651"/>
    </source>
</evidence>
<keyword evidence="3" id="KW-0813">Transport</keyword>
<dbReference type="GO" id="GO:0005886">
    <property type="term" value="C:plasma membrane"/>
    <property type="evidence" value="ECO:0007669"/>
    <property type="project" value="UniProtKB-SubCell"/>
</dbReference>
<feature type="transmembrane region" description="Helical" evidence="9">
    <location>
        <begin position="313"/>
        <end position="335"/>
    </location>
</feature>
<keyword evidence="7 9" id="KW-0472">Membrane</keyword>
<sequence>MSKPKWHSALLLPVFIPAVAVMSLLVLGTLANPTLAGQFFESVLAKITNDFGWFYMLAVALFLMFIVGVAISKWGRIKLGPDHADPEYSFLTWFAMLFSAGYGIALLFFGVSEPVIHYSSPPSGASETINAAKQAMQISYFHWGFHIWAIYGLVGLVLAYFSFRHGLPLSMRSTLYPIIGDKIHGPMGHTVDTFAILGTMFGIATTLGLSVIQINTGMNYLWSGIEVSNLVQVGIIFVITLLAIGSVVAGLDKGVKRLSVLNMALVMFLLVFVFLVGPTIHILEVFLQNTGSYLNSIVERTFNLQAYTHSDWIGNWTLFIFGWTIAWAPFVGLFIARISRGRTIRQFVFGVMLVPTIFTFFWFAVFGDTALNLIMNEGYSVLIQDVQADQAIALFKTYEYLLADMPFLINIITFVSVILIITFFVTSSDSGSLVIDSLASGGITDTPVWQRVFWASTEGLVAAVLLLAGGLKALQTAAIASALPFAVIMIIAAIGMWRALIIEGHQYSSLKSHTQMHRKGVHAGANYWKKRLAGILEFPTEVQTQEFIETTAKESLEQVKHELSTRDWTSEVTLESDPTRVTLTVDKDGIDFSYEIRMRSYIRPEFALAPRQSMESEYFRAEVFLIQGGQSYDVYGLEPSDIINDVLNQFENYLHFKHHSPASLPWDTAEHDEDLNGEATTEKS</sequence>
<feature type="region of interest" description="Disordered" evidence="8">
    <location>
        <begin position="665"/>
        <end position="684"/>
    </location>
</feature>
<evidence type="ECO:0000256" key="2">
    <source>
        <dbReference type="ARBA" id="ARBA00005658"/>
    </source>
</evidence>
<dbReference type="AlphaFoldDB" id="A0A432X1B7"/>
<evidence type="ECO:0000256" key="4">
    <source>
        <dbReference type="ARBA" id="ARBA00022475"/>
    </source>
</evidence>
<keyword evidence="6 9" id="KW-1133">Transmembrane helix</keyword>
<feature type="transmembrane region" description="Helical" evidence="9">
    <location>
        <begin position="143"/>
        <end position="163"/>
    </location>
</feature>
<dbReference type="Proteomes" id="UP000286976">
    <property type="component" value="Unassembled WGS sequence"/>
</dbReference>
<evidence type="ECO:0000256" key="7">
    <source>
        <dbReference type="ARBA" id="ARBA00023136"/>
    </source>
</evidence>
<evidence type="ECO:0000256" key="3">
    <source>
        <dbReference type="ARBA" id="ARBA00022448"/>
    </source>
</evidence>
<dbReference type="Pfam" id="PF02028">
    <property type="entry name" value="BCCT"/>
    <property type="match status" value="1"/>
</dbReference>
<protein>
    <submittedName>
        <fullName evidence="10">Choline transporter</fullName>
    </submittedName>
</protein>
<reference evidence="10 11" key="1">
    <citation type="journal article" date="2011" name="Front. Microbiol.">
        <title>Genomic signatures of strain selection and enhancement in Bacillus atrophaeus var. globigii, a historical biowarfare simulant.</title>
        <authorList>
            <person name="Gibbons H.S."/>
            <person name="Broomall S.M."/>
            <person name="McNew L.A."/>
            <person name="Daligault H."/>
            <person name="Chapman C."/>
            <person name="Bruce D."/>
            <person name="Karavis M."/>
            <person name="Krepps M."/>
            <person name="McGregor P.A."/>
            <person name="Hong C."/>
            <person name="Park K.H."/>
            <person name="Akmal A."/>
            <person name="Feldman A."/>
            <person name="Lin J.S."/>
            <person name="Chang W.E."/>
            <person name="Higgs B.W."/>
            <person name="Demirev P."/>
            <person name="Lindquist J."/>
            <person name="Liem A."/>
            <person name="Fochler E."/>
            <person name="Read T.D."/>
            <person name="Tapia R."/>
            <person name="Johnson S."/>
            <person name="Bishop-Lilly K.A."/>
            <person name="Detter C."/>
            <person name="Han C."/>
            <person name="Sozhamannan S."/>
            <person name="Rosenzweig C.N."/>
            <person name="Skowronski E.W."/>
        </authorList>
    </citation>
    <scope>NUCLEOTIDE SEQUENCE [LARGE SCALE GENOMIC DNA]</scope>
    <source>
        <strain evidence="10 11">AIT1</strain>
    </source>
</reference>
<comment type="caution">
    <text evidence="10">The sequence shown here is derived from an EMBL/GenBank/DDBJ whole genome shotgun (WGS) entry which is preliminary data.</text>
</comment>